<dbReference type="GeneID" id="87921831"/>
<sequence length="113" mass="12153">MAGRWFEASYHPDAFTRFFASKRGPVTWGVIRSLEKCPVAANGGAGRRLKPLWRFQPRDLRGAELQGGSDETAVTPQGTCTGPLNIDSIMDPIPNGGTASVTQLMSSDIMGTL</sequence>
<reference evidence="1" key="1">
    <citation type="submission" date="2023-11" db="EMBL/GenBank/DDBJ databases">
        <title>The genome sequences of three competitors of mushroom-forming fungi.</title>
        <authorList>
            <person name="Beijen E."/>
            <person name="Ohm R.A."/>
        </authorList>
    </citation>
    <scope>NUCLEOTIDE SEQUENCE</scope>
    <source>
        <strain evidence="1">CBS 100526</strain>
    </source>
</reference>
<accession>A0AAE1IBY3</accession>
<dbReference type="RefSeq" id="XP_062753791.1">
    <property type="nucleotide sequence ID" value="XM_062901926.1"/>
</dbReference>
<gene>
    <name evidence="1" type="ORF">Triagg1_7215</name>
</gene>
<organism evidence="1 2">
    <name type="scientific">Trichoderma aggressivum f. europaeum</name>
    <dbReference type="NCBI Taxonomy" id="173218"/>
    <lineage>
        <taxon>Eukaryota</taxon>
        <taxon>Fungi</taxon>
        <taxon>Dikarya</taxon>
        <taxon>Ascomycota</taxon>
        <taxon>Pezizomycotina</taxon>
        <taxon>Sordariomycetes</taxon>
        <taxon>Hypocreomycetidae</taxon>
        <taxon>Hypocreales</taxon>
        <taxon>Hypocreaceae</taxon>
        <taxon>Trichoderma</taxon>
    </lineage>
</organism>
<comment type="caution">
    <text evidence="1">The sequence shown here is derived from an EMBL/GenBank/DDBJ whole genome shotgun (WGS) entry which is preliminary data.</text>
</comment>
<name>A0AAE1IBY3_9HYPO</name>
<evidence type="ECO:0000313" key="2">
    <source>
        <dbReference type="Proteomes" id="UP001273209"/>
    </source>
</evidence>
<keyword evidence="2" id="KW-1185">Reference proteome</keyword>
<dbReference type="Proteomes" id="UP001273209">
    <property type="component" value="Unassembled WGS sequence"/>
</dbReference>
<evidence type="ECO:0000313" key="1">
    <source>
        <dbReference type="EMBL" id="KAK4068567.1"/>
    </source>
</evidence>
<proteinExistence type="predicted"/>
<protein>
    <submittedName>
        <fullName evidence="1">Uncharacterized protein</fullName>
    </submittedName>
</protein>
<dbReference type="AlphaFoldDB" id="A0AAE1IBY3"/>
<dbReference type="EMBL" id="JAWRVG010000031">
    <property type="protein sequence ID" value="KAK4068567.1"/>
    <property type="molecule type" value="Genomic_DNA"/>
</dbReference>